<evidence type="ECO:0000256" key="3">
    <source>
        <dbReference type="ARBA" id="ARBA00022692"/>
    </source>
</evidence>
<dbReference type="InterPro" id="IPR010432">
    <property type="entry name" value="RDD"/>
</dbReference>
<organism evidence="8 9">
    <name type="scientific">Brevibacillus choshinensis</name>
    <dbReference type="NCBI Taxonomy" id="54911"/>
    <lineage>
        <taxon>Bacteria</taxon>
        <taxon>Bacillati</taxon>
        <taxon>Bacillota</taxon>
        <taxon>Bacilli</taxon>
        <taxon>Bacillales</taxon>
        <taxon>Paenibacillaceae</taxon>
        <taxon>Brevibacillus</taxon>
    </lineage>
</organism>
<protein>
    <submittedName>
        <fullName evidence="8">RDD family protein</fullName>
    </submittedName>
</protein>
<keyword evidence="2" id="KW-1003">Cell membrane</keyword>
<keyword evidence="5 6" id="KW-0472">Membrane</keyword>
<dbReference type="InterPro" id="IPR051791">
    <property type="entry name" value="Pra-immunoreactive"/>
</dbReference>
<sequence length="159" mass="18299">MEDTHFRHPEQVLQPVPDTPPVHFAGFWIRVAATLLDTFFLIGLNMLIFNPLRRAWGVLDASFSFIDLIEIAIDLLYLVLLTWLTGQTLGKIITGIRVVNARQTRGNLTAGQVFLREVIGKFLSSLPFSLGYMWVGWNRRKQGWHDLLAKTYVIYERRA</sequence>
<dbReference type="PANTHER" id="PTHR36115:SF9">
    <property type="entry name" value="LMO1584 PROTEIN"/>
    <property type="match status" value="1"/>
</dbReference>
<feature type="transmembrane region" description="Helical" evidence="6">
    <location>
        <begin position="27"/>
        <end position="49"/>
    </location>
</feature>
<dbReference type="Pfam" id="PF06271">
    <property type="entry name" value="RDD"/>
    <property type="match status" value="1"/>
</dbReference>
<evidence type="ECO:0000256" key="5">
    <source>
        <dbReference type="ARBA" id="ARBA00023136"/>
    </source>
</evidence>
<feature type="domain" description="RDD" evidence="7">
    <location>
        <begin position="25"/>
        <end position="150"/>
    </location>
</feature>
<dbReference type="Proteomes" id="UP000596248">
    <property type="component" value="Chromosome"/>
</dbReference>
<keyword evidence="3 6" id="KW-0812">Transmembrane</keyword>
<evidence type="ECO:0000256" key="6">
    <source>
        <dbReference type="SAM" id="Phobius"/>
    </source>
</evidence>
<dbReference type="PANTHER" id="PTHR36115">
    <property type="entry name" value="PROLINE-RICH ANTIGEN HOMOLOG-RELATED"/>
    <property type="match status" value="1"/>
</dbReference>
<proteinExistence type="predicted"/>
<evidence type="ECO:0000256" key="1">
    <source>
        <dbReference type="ARBA" id="ARBA00004651"/>
    </source>
</evidence>
<reference evidence="8 9" key="1">
    <citation type="submission" date="2021-01" db="EMBL/GenBank/DDBJ databases">
        <title>Identification of strong promoters based on the transcriptome of Brevibacillus choshinensis.</title>
        <authorList>
            <person name="Yao D."/>
            <person name="Zhang K."/>
            <person name="Wu J."/>
        </authorList>
    </citation>
    <scope>NUCLEOTIDE SEQUENCE [LARGE SCALE GENOMIC DNA]</scope>
    <source>
        <strain evidence="8 9">HPD31-SP3</strain>
    </source>
</reference>
<keyword evidence="4 6" id="KW-1133">Transmembrane helix</keyword>
<comment type="subcellular location">
    <subcellularLocation>
        <location evidence="1">Cell membrane</location>
        <topology evidence="1">Multi-pass membrane protein</topology>
    </subcellularLocation>
</comment>
<dbReference type="RefSeq" id="WP_203354046.1">
    <property type="nucleotide sequence ID" value="NZ_CP069127.1"/>
</dbReference>
<dbReference type="EMBL" id="CP069127">
    <property type="protein sequence ID" value="QRG66982.1"/>
    <property type="molecule type" value="Genomic_DNA"/>
</dbReference>
<feature type="transmembrane region" description="Helical" evidence="6">
    <location>
        <begin position="61"/>
        <end position="84"/>
    </location>
</feature>
<evidence type="ECO:0000256" key="2">
    <source>
        <dbReference type="ARBA" id="ARBA00022475"/>
    </source>
</evidence>
<keyword evidence="9" id="KW-1185">Reference proteome</keyword>
<gene>
    <name evidence="8" type="ORF">JNE38_26510</name>
</gene>
<accession>A0ABX7FNV1</accession>
<evidence type="ECO:0000313" key="9">
    <source>
        <dbReference type="Proteomes" id="UP000596248"/>
    </source>
</evidence>
<name>A0ABX7FNV1_BRECH</name>
<evidence type="ECO:0000259" key="7">
    <source>
        <dbReference type="Pfam" id="PF06271"/>
    </source>
</evidence>
<evidence type="ECO:0000313" key="8">
    <source>
        <dbReference type="EMBL" id="QRG66982.1"/>
    </source>
</evidence>
<evidence type="ECO:0000256" key="4">
    <source>
        <dbReference type="ARBA" id="ARBA00022989"/>
    </source>
</evidence>